<keyword evidence="2" id="KW-1185">Reference proteome</keyword>
<dbReference type="OrthoDB" id="6387007at2759"/>
<comment type="caution">
    <text evidence="1">The sequence shown here is derived from an EMBL/GenBank/DDBJ whole genome shotgun (WGS) entry which is preliminary data.</text>
</comment>
<dbReference type="EMBL" id="LRGB01004685">
    <property type="protein sequence ID" value="KZS02320.1"/>
    <property type="molecule type" value="Genomic_DNA"/>
</dbReference>
<name>A0A164JGF1_9CRUS</name>
<reference evidence="1 2" key="1">
    <citation type="submission" date="2016-03" db="EMBL/GenBank/DDBJ databases">
        <title>EvidentialGene: Evidence-directed Construction of Genes on Genomes.</title>
        <authorList>
            <person name="Gilbert D.G."/>
            <person name="Choi J.-H."/>
            <person name="Mockaitis K."/>
            <person name="Colbourne J."/>
            <person name="Pfrender M."/>
        </authorList>
    </citation>
    <scope>NUCLEOTIDE SEQUENCE [LARGE SCALE GENOMIC DNA]</scope>
    <source>
        <strain evidence="1 2">Xinb3</strain>
        <tissue evidence="1">Complete organism</tissue>
    </source>
</reference>
<proteinExistence type="predicted"/>
<dbReference type="AlphaFoldDB" id="A0A164JGF1"/>
<evidence type="ECO:0000313" key="1">
    <source>
        <dbReference type="EMBL" id="KZS02320.1"/>
    </source>
</evidence>
<sequence length="195" mass="21590">MKREPIKPNWEIYSCTILILIRSKENQATLQSDINSESDQHAVMGRGKRNKRAPGRYLLTETVQDARCSSDDSNESVGMYGPTQPSVQQAITPAIPHGLVSNAISQQTTDFAAWHQPFPFEQTPSLQQGNRRFLFIQIVMGRIKQGELCPSSSQFDGAFERVQPVPVITAGLADQANELPEGLKAVLAKLVKEVL</sequence>
<organism evidence="1 2">
    <name type="scientific">Daphnia magna</name>
    <dbReference type="NCBI Taxonomy" id="35525"/>
    <lineage>
        <taxon>Eukaryota</taxon>
        <taxon>Metazoa</taxon>
        <taxon>Ecdysozoa</taxon>
        <taxon>Arthropoda</taxon>
        <taxon>Crustacea</taxon>
        <taxon>Branchiopoda</taxon>
        <taxon>Diplostraca</taxon>
        <taxon>Cladocera</taxon>
        <taxon>Anomopoda</taxon>
        <taxon>Daphniidae</taxon>
        <taxon>Daphnia</taxon>
    </lineage>
</organism>
<evidence type="ECO:0000313" key="2">
    <source>
        <dbReference type="Proteomes" id="UP000076858"/>
    </source>
</evidence>
<protein>
    <submittedName>
        <fullName evidence="1">Uncharacterized protein</fullName>
    </submittedName>
</protein>
<gene>
    <name evidence="1" type="ORF">APZ42_000687</name>
</gene>
<dbReference type="Proteomes" id="UP000076858">
    <property type="component" value="Unassembled WGS sequence"/>
</dbReference>
<accession>A0A164JGF1</accession>